<reference evidence="2 3" key="1">
    <citation type="journal article" date="2018" name="Mol. Genet. Genomics">
        <title>The red deer Cervus elaphus genome CerEla1.0: sequencing, annotating, genes, and chromosomes.</title>
        <authorList>
            <person name="Bana N.A."/>
            <person name="Nyiri A."/>
            <person name="Nagy J."/>
            <person name="Frank K."/>
            <person name="Nagy T."/>
            <person name="Steger V."/>
            <person name="Schiller M."/>
            <person name="Lakatos P."/>
            <person name="Sugar L."/>
            <person name="Horn P."/>
            <person name="Barta E."/>
            <person name="Orosz L."/>
        </authorList>
    </citation>
    <scope>NUCLEOTIDE SEQUENCE [LARGE SCALE GENOMIC DNA]</scope>
    <source>
        <strain evidence="2">Hungarian</strain>
    </source>
</reference>
<name>A0A212CLJ6_CEREH</name>
<keyword evidence="3" id="KW-1185">Reference proteome</keyword>
<comment type="caution">
    <text evidence="2">The sequence shown here is derived from an EMBL/GenBank/DDBJ whole genome shotgun (WGS) entry which is preliminary data.</text>
</comment>
<evidence type="ECO:0000256" key="1">
    <source>
        <dbReference type="SAM" id="MobiDB-lite"/>
    </source>
</evidence>
<dbReference type="AlphaFoldDB" id="A0A212CLJ6"/>
<accession>A0A212CLJ6</accession>
<sequence length="139" mass="14975">MNPTGMPAGLTPSGMSGPPMGMNQPHCPVSAPLAHMGSGCPSKSTRAPAPVPSHSEYKKAIPWRAQLWKPAEIPCSPRPMEAASSHICPSFKTLNHPSHLPSGQIKLNMNTLMLPPANHNDELWLMFPMQDSMMLCPST</sequence>
<evidence type="ECO:0000313" key="3">
    <source>
        <dbReference type="Proteomes" id="UP000242450"/>
    </source>
</evidence>
<protein>
    <submittedName>
        <fullName evidence="2">Uncharacterized protein</fullName>
    </submittedName>
</protein>
<proteinExistence type="predicted"/>
<dbReference type="Proteomes" id="UP000242450">
    <property type="component" value="Chromosome 18"/>
</dbReference>
<dbReference type="EMBL" id="MKHE01000018">
    <property type="protein sequence ID" value="OWK06800.1"/>
    <property type="molecule type" value="Genomic_DNA"/>
</dbReference>
<feature type="region of interest" description="Disordered" evidence="1">
    <location>
        <begin position="1"/>
        <end position="54"/>
    </location>
</feature>
<evidence type="ECO:0000313" key="2">
    <source>
        <dbReference type="EMBL" id="OWK06800.1"/>
    </source>
</evidence>
<gene>
    <name evidence="2" type="ORF">Celaphus_00012026</name>
</gene>
<organism evidence="2 3">
    <name type="scientific">Cervus elaphus hippelaphus</name>
    <name type="common">European red deer</name>
    <dbReference type="NCBI Taxonomy" id="46360"/>
    <lineage>
        <taxon>Eukaryota</taxon>
        <taxon>Metazoa</taxon>
        <taxon>Chordata</taxon>
        <taxon>Craniata</taxon>
        <taxon>Vertebrata</taxon>
        <taxon>Euteleostomi</taxon>
        <taxon>Mammalia</taxon>
        <taxon>Eutheria</taxon>
        <taxon>Laurasiatheria</taxon>
        <taxon>Artiodactyla</taxon>
        <taxon>Ruminantia</taxon>
        <taxon>Pecora</taxon>
        <taxon>Cervidae</taxon>
        <taxon>Cervinae</taxon>
        <taxon>Cervus</taxon>
    </lineage>
</organism>